<dbReference type="Pfam" id="PF21671">
    <property type="entry name" value="CPL1-like"/>
    <property type="match status" value="1"/>
</dbReference>
<dbReference type="PANTHER" id="PTHR35192:SF2">
    <property type="entry name" value="APPLE DOMAIN-CONTAINING PROTEIN"/>
    <property type="match status" value="1"/>
</dbReference>
<dbReference type="RefSeq" id="XP_018282867.1">
    <property type="nucleotide sequence ID" value="XM_018421640.1"/>
</dbReference>
<dbReference type="InterPro" id="IPR038955">
    <property type="entry name" value="PriA/CPL1_fungi"/>
</dbReference>
<dbReference type="InterPro" id="IPR048661">
    <property type="entry name" value="CPL1-like"/>
</dbReference>
<gene>
    <name evidence="4" type="ORF">CC85DRAFT_281466</name>
</gene>
<evidence type="ECO:0000313" key="5">
    <source>
        <dbReference type="Proteomes" id="UP000053611"/>
    </source>
</evidence>
<feature type="chain" id="PRO_5005246575" description="Protein CPL1-like domain-containing protein" evidence="2">
    <location>
        <begin position="17"/>
        <end position="337"/>
    </location>
</feature>
<dbReference type="GeneID" id="28982243"/>
<name>A0A0J0XZA2_9TREE</name>
<feature type="compositionally biased region" description="Basic residues" evidence="1">
    <location>
        <begin position="231"/>
        <end position="241"/>
    </location>
</feature>
<feature type="region of interest" description="Disordered" evidence="1">
    <location>
        <begin position="214"/>
        <end position="252"/>
    </location>
</feature>
<evidence type="ECO:0000256" key="2">
    <source>
        <dbReference type="SAM" id="SignalP"/>
    </source>
</evidence>
<dbReference type="PANTHER" id="PTHR35192">
    <property type="entry name" value="PROTEIN, PUTATIVE-RELATED"/>
    <property type="match status" value="1"/>
</dbReference>
<proteinExistence type="predicted"/>
<dbReference type="EMBL" id="KQ087177">
    <property type="protein sequence ID" value="KLT46376.1"/>
    <property type="molecule type" value="Genomic_DNA"/>
</dbReference>
<accession>A0A0J0XZA2</accession>
<keyword evidence="5" id="KW-1185">Reference proteome</keyword>
<organism evidence="4 5">
    <name type="scientific">Cutaneotrichosporon oleaginosum</name>
    <dbReference type="NCBI Taxonomy" id="879819"/>
    <lineage>
        <taxon>Eukaryota</taxon>
        <taxon>Fungi</taxon>
        <taxon>Dikarya</taxon>
        <taxon>Basidiomycota</taxon>
        <taxon>Agaricomycotina</taxon>
        <taxon>Tremellomycetes</taxon>
        <taxon>Trichosporonales</taxon>
        <taxon>Trichosporonaceae</taxon>
        <taxon>Cutaneotrichosporon</taxon>
    </lineage>
</organism>
<dbReference type="AlphaFoldDB" id="A0A0J0XZA2"/>
<feature type="signal peptide" evidence="2">
    <location>
        <begin position="1"/>
        <end position="16"/>
    </location>
</feature>
<protein>
    <recommendedName>
        <fullName evidence="3">Protein CPL1-like domain-containing protein</fullName>
    </recommendedName>
</protein>
<feature type="region of interest" description="Disordered" evidence="1">
    <location>
        <begin position="286"/>
        <end position="315"/>
    </location>
</feature>
<dbReference type="Proteomes" id="UP000053611">
    <property type="component" value="Unassembled WGS sequence"/>
</dbReference>
<feature type="compositionally biased region" description="Acidic residues" evidence="1">
    <location>
        <begin position="216"/>
        <end position="226"/>
    </location>
</feature>
<dbReference type="STRING" id="879819.A0A0J0XZA2"/>
<keyword evidence="2" id="KW-0732">Signal</keyword>
<evidence type="ECO:0000259" key="3">
    <source>
        <dbReference type="Pfam" id="PF21671"/>
    </source>
</evidence>
<dbReference type="OrthoDB" id="2562698at2759"/>
<sequence length="337" mass="35108">MLALALLFLTSARALCVDPAAIRAVEPRLAAIKAASKDECTTSCGAAGNAYAYYAPGSCYCGPDIALGEAVSAPNCGGAYDITRTFVPAGKGKAAPRAPACPKGKMQCNTPTRGEWECVEVNSTISSCGGCVLGEYGVPESTSGEDCRFVPGVAPGGATCVLGRCGVTACVEGWTVRASRKAEAACVYNVYGDVFRGGHEDQAWVAAHIAQWSPPVEEEDEEEEEAPPVKTKGKTKGKSKPKAQPEPEPEYMDESEVLALIAGVQKERVDKGERPLPVQIIAAAKAPEAPRVVDGVDTGDEPAPGSEAPRDDGADAVKDVFDTADEDTSPVRMGIRS</sequence>
<evidence type="ECO:0000256" key="1">
    <source>
        <dbReference type="SAM" id="MobiDB-lite"/>
    </source>
</evidence>
<feature type="domain" description="Protein CPL1-like" evidence="3">
    <location>
        <begin position="116"/>
        <end position="181"/>
    </location>
</feature>
<evidence type="ECO:0000313" key="4">
    <source>
        <dbReference type="EMBL" id="KLT46376.1"/>
    </source>
</evidence>
<reference evidence="4 5" key="1">
    <citation type="submission" date="2015-03" db="EMBL/GenBank/DDBJ databases">
        <title>Genomics and transcriptomics of the oil-accumulating basidiomycete yeast T. oleaginosus allow insights into substrate utilization and the diverse evolutionary trajectories of mating systems in fungi.</title>
        <authorList>
            <consortium name="DOE Joint Genome Institute"/>
            <person name="Kourist R."/>
            <person name="Kracht O."/>
            <person name="Bracharz F."/>
            <person name="Lipzen A."/>
            <person name="Nolan M."/>
            <person name="Ohm R."/>
            <person name="Grigoriev I."/>
            <person name="Sun S."/>
            <person name="Heitman J."/>
            <person name="Bruck T."/>
            <person name="Nowrousian M."/>
        </authorList>
    </citation>
    <scope>NUCLEOTIDE SEQUENCE [LARGE SCALE GENOMIC DNA]</scope>
    <source>
        <strain evidence="4 5">IBC0246</strain>
    </source>
</reference>